<sequence length="62" mass="6807">MRTDARDQGRLAFDHNLPMSSCTYPAGSTLRADWMEGWNSARNARPAPVQQAAETDSPKQSG</sequence>
<reference evidence="2" key="2">
    <citation type="submission" date="2020-09" db="EMBL/GenBank/DDBJ databases">
        <authorList>
            <person name="Sun Q."/>
            <person name="Zhou Y."/>
        </authorList>
    </citation>
    <scope>NUCLEOTIDE SEQUENCE</scope>
    <source>
        <strain evidence="2">CGMCC 1.15493</strain>
    </source>
</reference>
<dbReference type="EMBL" id="BMJJ01000001">
    <property type="protein sequence ID" value="GGD06057.1"/>
    <property type="molecule type" value="Genomic_DNA"/>
</dbReference>
<accession>A0A916XTA7</accession>
<organism evidence="2 3">
    <name type="scientific">Aureimonas glaciei</name>
    <dbReference type="NCBI Taxonomy" id="1776957"/>
    <lineage>
        <taxon>Bacteria</taxon>
        <taxon>Pseudomonadati</taxon>
        <taxon>Pseudomonadota</taxon>
        <taxon>Alphaproteobacteria</taxon>
        <taxon>Hyphomicrobiales</taxon>
        <taxon>Aurantimonadaceae</taxon>
        <taxon>Aureimonas</taxon>
    </lineage>
</organism>
<dbReference type="AlphaFoldDB" id="A0A916XTA7"/>
<proteinExistence type="predicted"/>
<gene>
    <name evidence="2" type="ORF">GCM10011335_06230</name>
</gene>
<reference evidence="2" key="1">
    <citation type="journal article" date="2014" name="Int. J. Syst. Evol. Microbiol.">
        <title>Complete genome sequence of Corynebacterium casei LMG S-19264T (=DSM 44701T), isolated from a smear-ripened cheese.</title>
        <authorList>
            <consortium name="US DOE Joint Genome Institute (JGI-PGF)"/>
            <person name="Walter F."/>
            <person name="Albersmeier A."/>
            <person name="Kalinowski J."/>
            <person name="Ruckert C."/>
        </authorList>
    </citation>
    <scope>NUCLEOTIDE SEQUENCE</scope>
    <source>
        <strain evidence="2">CGMCC 1.15493</strain>
    </source>
</reference>
<dbReference type="NCBIfam" id="NF041886">
    <property type="entry name" value="Rmf_CrpP_fam"/>
    <property type="match status" value="1"/>
</dbReference>
<evidence type="ECO:0008006" key="4">
    <source>
        <dbReference type="Google" id="ProtNLM"/>
    </source>
</evidence>
<dbReference type="RefSeq" id="WP_188849074.1">
    <property type="nucleotide sequence ID" value="NZ_BMJJ01000001.1"/>
</dbReference>
<feature type="region of interest" description="Disordered" evidence="1">
    <location>
        <begin position="41"/>
        <end position="62"/>
    </location>
</feature>
<dbReference type="Proteomes" id="UP000613160">
    <property type="component" value="Unassembled WGS sequence"/>
</dbReference>
<keyword evidence="3" id="KW-1185">Reference proteome</keyword>
<evidence type="ECO:0000256" key="1">
    <source>
        <dbReference type="SAM" id="MobiDB-lite"/>
    </source>
</evidence>
<evidence type="ECO:0000313" key="2">
    <source>
        <dbReference type="EMBL" id="GGD06057.1"/>
    </source>
</evidence>
<dbReference type="InterPro" id="IPR007040">
    <property type="entry name" value="Ribosome_modulation_factor"/>
</dbReference>
<dbReference type="Pfam" id="PF04957">
    <property type="entry name" value="RMF"/>
    <property type="match status" value="1"/>
</dbReference>
<evidence type="ECO:0000313" key="3">
    <source>
        <dbReference type="Proteomes" id="UP000613160"/>
    </source>
</evidence>
<comment type="caution">
    <text evidence="2">The sequence shown here is derived from an EMBL/GenBank/DDBJ whole genome shotgun (WGS) entry which is preliminary data.</text>
</comment>
<feature type="compositionally biased region" description="Polar residues" evidence="1">
    <location>
        <begin position="52"/>
        <end position="62"/>
    </location>
</feature>
<name>A0A916XTA7_9HYPH</name>
<protein>
    <recommendedName>
        <fullName evidence="4">Ribosome modulation factor</fullName>
    </recommendedName>
</protein>